<reference key="1">
    <citation type="submission" date="2010-09" db="EMBL/GenBank/DDBJ databases">
        <title>Complete sequence of Caldicellulosiruptor hydrothermalis 108.</title>
        <authorList>
            <consortium name="US DOE Joint Genome Institute"/>
            <person name="Lucas S."/>
            <person name="Copeland A."/>
            <person name="Lapidus A."/>
            <person name="Cheng J.-F."/>
            <person name="Bruce D."/>
            <person name="Goodwin L."/>
            <person name="Pitluck S."/>
            <person name="Davenport K."/>
            <person name="Detter J.C."/>
            <person name="Han C."/>
            <person name="Tapia R."/>
            <person name="Land M."/>
            <person name="Hauser L."/>
            <person name="Chang Y.-J."/>
            <person name="Jeffries C."/>
            <person name="Kyrpides N."/>
            <person name="Ivanova N."/>
            <person name="Mikhailova N."/>
            <person name="Blumer-Schuette S.E."/>
            <person name="Kelly R.M."/>
            <person name="Woyke T."/>
        </authorList>
    </citation>
    <scope>NUCLEOTIDE SEQUENCE</scope>
    <source>
        <strain>108</strain>
    </source>
</reference>
<dbReference type="SUPFAM" id="SSF53697">
    <property type="entry name" value="SIS domain"/>
    <property type="match status" value="1"/>
</dbReference>
<evidence type="ECO:0000313" key="3">
    <source>
        <dbReference type="EMBL" id="ADQ05843.1"/>
    </source>
</evidence>
<dbReference type="HOGENOM" id="CLU_012520_2_1_9"/>
<evidence type="ECO:0000259" key="2">
    <source>
        <dbReference type="PROSITE" id="PS51464"/>
    </source>
</evidence>
<dbReference type="eggNOG" id="COG0449">
    <property type="taxonomic scope" value="Bacteria"/>
</dbReference>
<dbReference type="InterPro" id="IPR035490">
    <property type="entry name" value="GlmS/FrlB_SIS"/>
</dbReference>
<dbReference type="EMBL" id="CP002219">
    <property type="protein sequence ID" value="ADQ05843.1"/>
    <property type="molecule type" value="Genomic_DNA"/>
</dbReference>
<dbReference type="InterPro" id="IPR001347">
    <property type="entry name" value="SIS_dom"/>
</dbReference>
<sequence length="345" mass="38721">MHKMLKEIYEQPSVMKRCFESNVEIIRLIARNVKDRNINNIIFVARGSSDNAATFGKYIIEILSGIPAGLAAPSVASLYKKNLQLEKTCVIGVSQPGQSEDICSFLDMAKANGAMTIAITNNPSSKLSLIAEYKLNMNVGIEEAVAATKSFTAEIVLLELFAAFLAEDDKLVFDLSNIENIFEEVLGKEEIIRENIERFRYMNECFILGRGVSFPVALEFALKIQETSYVRAKGFSTSDFRHGPLAMIDKNIPVFIIAPVDETIEDNIEIAERLTKEGIDIITFSDSDKLNKKACKYVEIKKDLNKFIKPLFVIPLIQLFSYYLCVLKGNNPDKPRHLSKVTITK</sequence>
<keyword evidence="3" id="KW-0808">Transferase</keyword>
<dbReference type="GO" id="GO:1901135">
    <property type="term" value="P:carbohydrate derivative metabolic process"/>
    <property type="evidence" value="ECO:0007669"/>
    <property type="project" value="InterPro"/>
</dbReference>
<keyword evidence="4" id="KW-1185">Reference proteome</keyword>
<evidence type="ECO:0000313" key="4">
    <source>
        <dbReference type="Proteomes" id="UP000006890"/>
    </source>
</evidence>
<keyword evidence="1" id="KW-0677">Repeat</keyword>
<name>E4Q9W8_CALH1</name>
<reference evidence="3 4" key="2">
    <citation type="journal article" date="2011" name="J. Bacteriol.">
        <title>Complete genome sequences for the anaerobic, extremely thermophilic plant biomass-degrading bacteria Caldicellulosiruptor hydrothermalis, Caldicellulosiruptor kristjanssonii, Caldicellulosiruptor kronotskyensis, Caldicellulosiruptor owensenis, and Caldicellulosiruptor lactoaceticus.</title>
        <authorList>
            <person name="Blumer-Schuette S.E."/>
            <person name="Ozdemir I."/>
            <person name="Mistry D."/>
            <person name="Lucas S."/>
            <person name="Lapidus A."/>
            <person name="Cheng J.F."/>
            <person name="Goodwin L.A."/>
            <person name="Pitluck S."/>
            <person name="Land M.L."/>
            <person name="Hauser L.J."/>
            <person name="Woyke T."/>
            <person name="Mikhailova N."/>
            <person name="Pati A."/>
            <person name="Kyrpides N.C."/>
            <person name="Ivanova N."/>
            <person name="Detter J.C."/>
            <person name="Walston-Davenport K."/>
            <person name="Han S."/>
            <person name="Adams M.W."/>
            <person name="Kelly R.M."/>
        </authorList>
    </citation>
    <scope>NUCLEOTIDE SEQUENCE [LARGE SCALE GENOMIC DNA]</scope>
    <source>
        <strain evidence="4">DSM 18901 / VKM B-2411 / 108</strain>
    </source>
</reference>
<dbReference type="PROSITE" id="PS51464">
    <property type="entry name" value="SIS"/>
    <property type="match status" value="2"/>
</dbReference>
<dbReference type="CDD" id="cd05008">
    <property type="entry name" value="SIS_GlmS_GlmD_1"/>
    <property type="match status" value="1"/>
</dbReference>
<keyword evidence="3" id="KW-0032">Aminotransferase</keyword>
<dbReference type="RefSeq" id="WP_013402056.1">
    <property type="nucleotide sequence ID" value="NC_014652.1"/>
</dbReference>
<dbReference type="AlphaFoldDB" id="E4Q9W8"/>
<dbReference type="GO" id="GO:0097367">
    <property type="term" value="F:carbohydrate derivative binding"/>
    <property type="evidence" value="ECO:0007669"/>
    <property type="project" value="InterPro"/>
</dbReference>
<evidence type="ECO:0000256" key="1">
    <source>
        <dbReference type="ARBA" id="ARBA00022737"/>
    </source>
</evidence>
<feature type="domain" description="SIS" evidence="2">
    <location>
        <begin position="195"/>
        <end position="335"/>
    </location>
</feature>
<gene>
    <name evidence="3" type="ordered locus">Calhy_0081</name>
</gene>
<dbReference type="EC" id="2.6.1.16" evidence="3"/>
<dbReference type="InterPro" id="IPR046348">
    <property type="entry name" value="SIS_dom_sf"/>
</dbReference>
<proteinExistence type="predicted"/>
<organism evidence="3 4">
    <name type="scientific">Caldicellulosiruptor hydrothermalis (strain DSM 18901 / VKM B-2411 / 108)</name>
    <dbReference type="NCBI Taxonomy" id="632292"/>
    <lineage>
        <taxon>Bacteria</taxon>
        <taxon>Bacillati</taxon>
        <taxon>Bacillota</taxon>
        <taxon>Bacillota incertae sedis</taxon>
        <taxon>Caldicellulosiruptorales</taxon>
        <taxon>Caldicellulosiruptoraceae</taxon>
        <taxon>Caldicellulosiruptor</taxon>
    </lineage>
</organism>
<dbReference type="Gene3D" id="3.40.50.10490">
    <property type="entry name" value="Glucose-6-phosphate isomerase like protein, domain 1"/>
    <property type="match status" value="2"/>
</dbReference>
<dbReference type="STRING" id="632292.Calhy_0081"/>
<dbReference type="PANTHER" id="PTHR10937">
    <property type="entry name" value="GLUCOSAMINE--FRUCTOSE-6-PHOSPHATE AMINOTRANSFERASE, ISOMERIZING"/>
    <property type="match status" value="1"/>
</dbReference>
<dbReference type="PANTHER" id="PTHR10937:SF8">
    <property type="entry name" value="AMINOTRANSFERASE-RELATED"/>
    <property type="match status" value="1"/>
</dbReference>
<dbReference type="CDD" id="cd05009">
    <property type="entry name" value="SIS_GlmS_GlmD_2"/>
    <property type="match status" value="1"/>
</dbReference>
<dbReference type="Proteomes" id="UP000006890">
    <property type="component" value="Chromosome"/>
</dbReference>
<protein>
    <submittedName>
        <fullName evidence="3">Glutamine--fructose-6-phosphate transaminase (Isomerizing)</fullName>
        <ecNumber evidence="3">2.6.1.16</ecNumber>
    </submittedName>
</protein>
<feature type="domain" description="SIS" evidence="2">
    <location>
        <begin position="29"/>
        <end position="171"/>
    </location>
</feature>
<accession>E4Q9W8</accession>
<dbReference type="GO" id="GO:0004360">
    <property type="term" value="F:glutamine-fructose-6-phosphate transaminase (isomerizing) activity"/>
    <property type="evidence" value="ECO:0007669"/>
    <property type="project" value="UniProtKB-EC"/>
</dbReference>
<dbReference type="Pfam" id="PF01380">
    <property type="entry name" value="SIS"/>
    <property type="match status" value="2"/>
</dbReference>
<dbReference type="KEGG" id="chd:Calhy_0081"/>
<dbReference type="InterPro" id="IPR035466">
    <property type="entry name" value="GlmS/AgaS_SIS"/>
</dbReference>
<dbReference type="OrthoDB" id="9782098at2"/>